<feature type="transmembrane region" description="Helical" evidence="7">
    <location>
        <begin position="701"/>
        <end position="719"/>
    </location>
</feature>
<comment type="subcellular location">
    <subcellularLocation>
        <location evidence="1">Membrane</location>
        <topology evidence="1">Multi-pass membrane protein</topology>
    </subcellularLocation>
</comment>
<feature type="compositionally biased region" description="Polar residues" evidence="6">
    <location>
        <begin position="1"/>
        <end position="12"/>
    </location>
</feature>
<dbReference type="CDD" id="cd00084">
    <property type="entry name" value="HMG-box_SF"/>
    <property type="match status" value="1"/>
</dbReference>
<organism evidence="9 10">
    <name type="scientific">Lagenidium giganteum</name>
    <dbReference type="NCBI Taxonomy" id="4803"/>
    <lineage>
        <taxon>Eukaryota</taxon>
        <taxon>Sar</taxon>
        <taxon>Stramenopiles</taxon>
        <taxon>Oomycota</taxon>
        <taxon>Peronosporomycetes</taxon>
        <taxon>Pythiales</taxon>
        <taxon>Pythiaceae</taxon>
    </lineage>
</organism>
<feature type="region of interest" description="Disordered" evidence="6">
    <location>
        <begin position="1329"/>
        <end position="1357"/>
    </location>
</feature>
<feature type="transmembrane region" description="Helical" evidence="7">
    <location>
        <begin position="608"/>
        <end position="626"/>
    </location>
</feature>
<feature type="DNA-binding region" description="HMG box" evidence="5">
    <location>
        <begin position="1062"/>
        <end position="1130"/>
    </location>
</feature>
<keyword evidence="2 7" id="KW-0812">Transmembrane</keyword>
<reference evidence="9" key="2">
    <citation type="journal article" date="2023" name="Microbiol Resour">
        <title>Decontamination and Annotation of the Draft Genome Sequence of the Oomycete Lagenidium giganteum ARSEF 373.</title>
        <authorList>
            <person name="Morgan W.R."/>
            <person name="Tartar A."/>
        </authorList>
    </citation>
    <scope>NUCLEOTIDE SEQUENCE</scope>
    <source>
        <strain evidence="9">ARSEF 373</strain>
    </source>
</reference>
<feature type="compositionally biased region" description="Basic residues" evidence="6">
    <location>
        <begin position="1171"/>
        <end position="1183"/>
    </location>
</feature>
<feature type="DNA-binding region" description="HMG box" evidence="5">
    <location>
        <begin position="966"/>
        <end position="1032"/>
    </location>
</feature>
<feature type="non-terminal residue" evidence="9">
    <location>
        <position position="1"/>
    </location>
</feature>
<feature type="DNA-binding region" description="HMG box" evidence="5">
    <location>
        <begin position="874"/>
        <end position="942"/>
    </location>
</feature>
<feature type="transmembrane region" description="Helical" evidence="7">
    <location>
        <begin position="577"/>
        <end position="596"/>
    </location>
</feature>
<feature type="transmembrane region" description="Helical" evidence="7">
    <location>
        <begin position="544"/>
        <end position="565"/>
    </location>
</feature>
<feature type="domain" description="HMG box" evidence="8">
    <location>
        <begin position="1062"/>
        <end position="1130"/>
    </location>
</feature>
<keyword evidence="5" id="KW-0238">DNA-binding</keyword>
<gene>
    <name evidence="9" type="ORF">N0F65_006110</name>
</gene>
<feature type="region of interest" description="Disordered" evidence="6">
    <location>
        <begin position="1"/>
        <end position="22"/>
    </location>
</feature>
<dbReference type="GO" id="GO:0005634">
    <property type="term" value="C:nucleus"/>
    <property type="evidence" value="ECO:0007669"/>
    <property type="project" value="UniProtKB-UniRule"/>
</dbReference>
<dbReference type="PROSITE" id="PS50118">
    <property type="entry name" value="HMG_BOX_2"/>
    <property type="match status" value="5"/>
</dbReference>
<dbReference type="Pfam" id="PF00892">
    <property type="entry name" value="EamA"/>
    <property type="match status" value="4"/>
</dbReference>
<dbReference type="CDD" id="cd21994">
    <property type="entry name" value="HMG-box_SSRP1-like"/>
    <property type="match status" value="1"/>
</dbReference>
<evidence type="ECO:0000256" key="2">
    <source>
        <dbReference type="ARBA" id="ARBA00022692"/>
    </source>
</evidence>
<sequence>QATDSGVGSDGQSEPGGLVLSKQTEAMGKTTKTMERLPLLVSKQVDAAADAADKGLHRRCGGGCWRLPGNDRVKGMILVAMSAFTFSLLSTLIKFESRSMSSMETVFWRSSVALVLNLMAVRAAGVSLHVPKKHRMALLSRCAFGSCSMSMSFYAMQQMVLADASVLIFTSPIITFFLVRSTQPCAVDNFIQPHSFSLGAAVLGERIDPASLGCALFSFVGVICVVRPTFLFGEDDLIAGSNASAFAVACALLGAATQAVVYVSMRHLKQLHFMVVIHYFLTAATLLSALSLAIVQREFVIPLSLGFWLAMLGTGFLGFVGQLCLTRGFQLENAGPASVMRYLDIVFVFIWDTVLLRERINVWSVAGAIIITGCAGVCDECLSILGPGQSTVSWMTVTTFQQQTHARTTMHRSAFEISPLLPDKHHNDGELDVSLLSRLARSWCGQRHWQVDRRVEGMGLVAISALTFSLLSTLVKFEARVLPSMETVFWRPIVALALNMVAVRMSGETLYVAPQHRVALFWRCVFGATSMSLCYYAMQQLVLADASVLIFTCPIMTFFLVALVLGEKIDPTNRSCAVLSFVGVVCVVRPIAIFGIQSDTADTAASTFAVMCAILGAVTQAAVYVCMRHLRQVHFLVVIHYFLVAGCVLSGLSLLFVDQRFLIPTSWTMWLAMVGTGFLGFIAQICLTRGFQLEKAGPASVMRYLDIVFVFLWDTVLLGERINAWSTVGAVPTRCAELSESIQYTPSPSWFWQGWLDSLTHAGSGKRRRARTDPDAPKPYKNPYIHFSTEKRRELSEQRPDWTVQQVSSEIGRLWKSMAAGDKKPWVELAQFDKARFQTELDQYLAQRPKHESQDAAIRRVHIPHARKKGKYEPKPPDTAYICFSKAKRRELVMNHPEMPAQTVSREVGRLWKALTHDERQLWDEVAAADRIRYERELAEFEQPAKLLKLDNKMPGVTPIKDPYAPKAPKTAFQLFMAHNRESFALLNMSINEFRVEMSQLWKRMTERDKKPWQEMAKQDKLRYDTEMANYKPPAYLSSNAAKAQRRLEELKRAAREDPDAPRLPQTAYNFFAEMKRKEIEFQMPHLKYGEVIRMVGEAWKELGPHDRLPFARKAEKDVVRFEMEMEEYQSSRLHLLSSSASALVNVTATTQTGTTDQTTAEGGDAQAAAGKKKKTDKRRKKDPRKEVEKPKKAQSAYNLFYNSRRGEVQETYQMTHNQVSALMGRMWRQMSEEDRQPYYRMAEEDKVRYEVEKKEYDAKIQTIDDQEQHDRLAEMQITASAGFRYFQAAKLRENAEMPLETILEIWKSLSEPHQNLWEELAADHLHDVEEETERQRQEEEVRRRQEEEERRKEEQEMAKIVQLPGFRYFVETKKSDREQLPMNQLVRIWQLMSEPHRQLWEELASEHLVGSAPEPEDSVAQQQEASRRAVADLDALCGFPTTGNPVNAFV</sequence>
<keyword evidence="4 7" id="KW-0472">Membrane</keyword>
<dbReference type="SMART" id="SM00398">
    <property type="entry name" value="HMG"/>
    <property type="match status" value="5"/>
</dbReference>
<evidence type="ECO:0000256" key="4">
    <source>
        <dbReference type="ARBA" id="ARBA00023136"/>
    </source>
</evidence>
<dbReference type="PANTHER" id="PTHR22911">
    <property type="entry name" value="ACYL-MALONYL CONDENSING ENZYME-RELATED"/>
    <property type="match status" value="1"/>
</dbReference>
<dbReference type="Pfam" id="PF00505">
    <property type="entry name" value="HMG_box"/>
    <property type="match status" value="4"/>
</dbReference>
<feature type="region of interest" description="Disordered" evidence="6">
    <location>
        <begin position="1155"/>
        <end position="1195"/>
    </location>
</feature>
<evidence type="ECO:0000256" key="7">
    <source>
        <dbReference type="SAM" id="Phobius"/>
    </source>
</evidence>
<feature type="domain" description="HMG box" evidence="8">
    <location>
        <begin position="966"/>
        <end position="1032"/>
    </location>
</feature>
<feature type="DNA-binding region" description="HMG box" evidence="5">
    <location>
        <begin position="1191"/>
        <end position="1258"/>
    </location>
</feature>
<feature type="domain" description="HMG box" evidence="8">
    <location>
        <begin position="777"/>
        <end position="845"/>
    </location>
</feature>
<feature type="transmembrane region" description="Helical" evidence="7">
    <location>
        <begin position="107"/>
        <end position="126"/>
    </location>
</feature>
<feature type="DNA-binding region" description="HMG box" evidence="5">
    <location>
        <begin position="777"/>
        <end position="845"/>
    </location>
</feature>
<feature type="transmembrane region" description="Helical" evidence="7">
    <location>
        <begin position="161"/>
        <end position="179"/>
    </location>
</feature>
<keyword evidence="5" id="KW-0539">Nucleus</keyword>
<feature type="domain" description="HMG box" evidence="8">
    <location>
        <begin position="1191"/>
        <end position="1258"/>
    </location>
</feature>
<evidence type="ECO:0000313" key="9">
    <source>
        <dbReference type="EMBL" id="DBA00910.1"/>
    </source>
</evidence>
<feature type="transmembrane region" description="Helical" evidence="7">
    <location>
        <begin position="669"/>
        <end position="689"/>
    </location>
</feature>
<feature type="transmembrane region" description="Helical" evidence="7">
    <location>
        <begin position="243"/>
        <end position="263"/>
    </location>
</feature>
<evidence type="ECO:0000256" key="6">
    <source>
        <dbReference type="SAM" id="MobiDB-lite"/>
    </source>
</evidence>
<comment type="caution">
    <text evidence="9">The sequence shown here is derived from an EMBL/GenBank/DDBJ whole genome shotgun (WGS) entry which is preliminary data.</text>
</comment>
<feature type="compositionally biased region" description="Low complexity" evidence="6">
    <location>
        <begin position="1155"/>
        <end position="1170"/>
    </location>
</feature>
<feature type="transmembrane region" description="Helical" evidence="7">
    <location>
        <begin position="212"/>
        <end position="231"/>
    </location>
</feature>
<dbReference type="InterPro" id="IPR036910">
    <property type="entry name" value="HMG_box_dom_sf"/>
</dbReference>
<name>A0AAV2Z5E0_9STRA</name>
<feature type="transmembrane region" description="Helical" evidence="7">
    <location>
        <begin position="633"/>
        <end position="657"/>
    </location>
</feature>
<dbReference type="InterPro" id="IPR009071">
    <property type="entry name" value="HMG_box_dom"/>
</dbReference>
<reference evidence="9" key="1">
    <citation type="submission" date="2022-11" db="EMBL/GenBank/DDBJ databases">
        <authorList>
            <person name="Morgan W.R."/>
            <person name="Tartar A."/>
        </authorList>
    </citation>
    <scope>NUCLEOTIDE SEQUENCE</scope>
    <source>
        <strain evidence="9">ARSEF 373</strain>
    </source>
</reference>
<dbReference type="GO" id="GO:0003677">
    <property type="term" value="F:DNA binding"/>
    <property type="evidence" value="ECO:0007669"/>
    <property type="project" value="UniProtKB-UniRule"/>
</dbReference>
<dbReference type="EMBL" id="DAKRPA010000056">
    <property type="protein sequence ID" value="DBA00910.1"/>
    <property type="molecule type" value="Genomic_DNA"/>
</dbReference>
<dbReference type="SUPFAM" id="SSF103481">
    <property type="entry name" value="Multidrug resistance efflux transporter EmrE"/>
    <property type="match status" value="3"/>
</dbReference>
<dbReference type="Proteomes" id="UP001146120">
    <property type="component" value="Unassembled WGS sequence"/>
</dbReference>
<dbReference type="GO" id="GO:0016020">
    <property type="term" value="C:membrane"/>
    <property type="evidence" value="ECO:0007669"/>
    <property type="project" value="UniProtKB-SubCell"/>
</dbReference>
<feature type="transmembrane region" description="Helical" evidence="7">
    <location>
        <begin position="307"/>
        <end position="326"/>
    </location>
</feature>
<keyword evidence="10" id="KW-1185">Reference proteome</keyword>
<dbReference type="InterPro" id="IPR037185">
    <property type="entry name" value="EmrE-like"/>
</dbReference>
<evidence type="ECO:0000313" key="10">
    <source>
        <dbReference type="Proteomes" id="UP001146120"/>
    </source>
</evidence>
<evidence type="ECO:0000256" key="1">
    <source>
        <dbReference type="ARBA" id="ARBA00004141"/>
    </source>
</evidence>
<dbReference type="Gene3D" id="1.10.30.10">
    <property type="entry name" value="High mobility group box domain"/>
    <property type="match status" value="5"/>
</dbReference>
<evidence type="ECO:0000259" key="8">
    <source>
        <dbReference type="PROSITE" id="PS50118"/>
    </source>
</evidence>
<feature type="transmembrane region" description="Helical" evidence="7">
    <location>
        <begin position="519"/>
        <end position="538"/>
    </location>
</feature>
<feature type="transmembrane region" description="Helical" evidence="7">
    <location>
        <begin position="457"/>
        <end position="477"/>
    </location>
</feature>
<dbReference type="PANTHER" id="PTHR22911:SF6">
    <property type="entry name" value="SOLUTE CARRIER FAMILY 35 MEMBER G1"/>
    <property type="match status" value="1"/>
</dbReference>
<protein>
    <recommendedName>
        <fullName evidence="8">HMG box domain-containing protein</fullName>
    </recommendedName>
</protein>
<proteinExistence type="predicted"/>
<evidence type="ECO:0000256" key="5">
    <source>
        <dbReference type="PROSITE-ProRule" id="PRU00267"/>
    </source>
</evidence>
<dbReference type="SUPFAM" id="SSF47095">
    <property type="entry name" value="HMG-box"/>
    <property type="match status" value="5"/>
</dbReference>
<dbReference type="InterPro" id="IPR000620">
    <property type="entry name" value="EamA_dom"/>
</dbReference>
<feature type="transmembrane region" description="Helical" evidence="7">
    <location>
        <begin position="275"/>
        <end position="295"/>
    </location>
</feature>
<evidence type="ECO:0000256" key="3">
    <source>
        <dbReference type="ARBA" id="ARBA00022989"/>
    </source>
</evidence>
<feature type="domain" description="HMG box" evidence="8">
    <location>
        <begin position="874"/>
        <end position="942"/>
    </location>
</feature>
<keyword evidence="3 7" id="KW-1133">Transmembrane helix</keyword>
<dbReference type="Pfam" id="PF09011">
    <property type="entry name" value="HMG_box_2"/>
    <property type="match status" value="1"/>
</dbReference>
<feature type="region of interest" description="Disordered" evidence="6">
    <location>
        <begin position="763"/>
        <end position="783"/>
    </location>
</feature>
<accession>A0AAV2Z5E0</accession>
<feature type="transmembrane region" description="Helical" evidence="7">
    <location>
        <begin position="489"/>
        <end position="507"/>
    </location>
</feature>
<feature type="transmembrane region" description="Helical" evidence="7">
    <location>
        <begin position="75"/>
        <end position="95"/>
    </location>
</feature>